<gene>
    <name evidence="2" type="ORF">MNBD_BACTEROID06-1037</name>
</gene>
<feature type="transmembrane region" description="Helical" evidence="1">
    <location>
        <begin position="110"/>
        <end position="129"/>
    </location>
</feature>
<dbReference type="AlphaFoldDB" id="A0A3B0UGF6"/>
<organism evidence="2">
    <name type="scientific">hydrothermal vent metagenome</name>
    <dbReference type="NCBI Taxonomy" id="652676"/>
    <lineage>
        <taxon>unclassified sequences</taxon>
        <taxon>metagenomes</taxon>
        <taxon>ecological metagenomes</taxon>
    </lineage>
</organism>
<reference evidence="2" key="1">
    <citation type="submission" date="2018-06" db="EMBL/GenBank/DDBJ databases">
        <authorList>
            <person name="Zhirakovskaya E."/>
        </authorList>
    </citation>
    <scope>NUCLEOTIDE SEQUENCE</scope>
</reference>
<feature type="transmembrane region" description="Helical" evidence="1">
    <location>
        <begin position="81"/>
        <end position="104"/>
    </location>
</feature>
<proteinExistence type="predicted"/>
<dbReference type="EMBL" id="UOES01000366">
    <property type="protein sequence ID" value="VAW28220.1"/>
    <property type="molecule type" value="Genomic_DNA"/>
</dbReference>
<protein>
    <submittedName>
        <fullName evidence="2">Uncharacterized protein</fullName>
    </submittedName>
</protein>
<keyword evidence="1" id="KW-1133">Transmembrane helix</keyword>
<feature type="transmembrane region" description="Helical" evidence="1">
    <location>
        <begin position="50"/>
        <end position="69"/>
    </location>
</feature>
<keyword evidence="1" id="KW-0812">Transmembrane</keyword>
<accession>A0A3B0UGF6</accession>
<evidence type="ECO:0000256" key="1">
    <source>
        <dbReference type="SAM" id="Phobius"/>
    </source>
</evidence>
<sequence>MIKKIDIRVAINIMLILLVLVLIYHLLILIELIPYQIAWGGRLETRSQMLAFESVSIGINVIIMTIILLKGEYIKTRISVRVINILLWILTVVFILNTVGNLISNNLLETIIFTPLTCISAILCYRMAVEK</sequence>
<name>A0A3B0UGF6_9ZZZZ</name>
<evidence type="ECO:0000313" key="2">
    <source>
        <dbReference type="EMBL" id="VAW28220.1"/>
    </source>
</evidence>
<keyword evidence="1" id="KW-0472">Membrane</keyword>
<feature type="transmembrane region" description="Helical" evidence="1">
    <location>
        <begin position="9"/>
        <end position="30"/>
    </location>
</feature>